<dbReference type="Pfam" id="PF01370">
    <property type="entry name" value="Epimerase"/>
    <property type="match status" value="1"/>
</dbReference>
<dbReference type="GeneID" id="70181429"/>
<protein>
    <recommendedName>
        <fullName evidence="3">NAD-dependent epimerase/dehydratase domain-containing protein</fullName>
    </recommendedName>
</protein>
<dbReference type="Gene3D" id="3.40.50.720">
    <property type="entry name" value="NAD(P)-binding Rossmann-like Domain"/>
    <property type="match status" value="1"/>
</dbReference>
<keyword evidence="1" id="KW-0560">Oxidoreductase</keyword>
<dbReference type="OrthoDB" id="2735536at2759"/>
<organism evidence="4 5">
    <name type="scientific">Microdochium trichocladiopsis</name>
    <dbReference type="NCBI Taxonomy" id="1682393"/>
    <lineage>
        <taxon>Eukaryota</taxon>
        <taxon>Fungi</taxon>
        <taxon>Dikarya</taxon>
        <taxon>Ascomycota</taxon>
        <taxon>Pezizomycotina</taxon>
        <taxon>Sordariomycetes</taxon>
        <taxon>Xylariomycetidae</taxon>
        <taxon>Xylariales</taxon>
        <taxon>Microdochiaceae</taxon>
        <taxon>Microdochium</taxon>
    </lineage>
</organism>
<evidence type="ECO:0000256" key="1">
    <source>
        <dbReference type="ARBA" id="ARBA00023002"/>
    </source>
</evidence>
<reference evidence="4" key="1">
    <citation type="journal article" date="2021" name="Nat. Commun.">
        <title>Genetic determinants of endophytism in the Arabidopsis root mycobiome.</title>
        <authorList>
            <person name="Mesny F."/>
            <person name="Miyauchi S."/>
            <person name="Thiergart T."/>
            <person name="Pickel B."/>
            <person name="Atanasova L."/>
            <person name="Karlsson M."/>
            <person name="Huettel B."/>
            <person name="Barry K.W."/>
            <person name="Haridas S."/>
            <person name="Chen C."/>
            <person name="Bauer D."/>
            <person name="Andreopoulos W."/>
            <person name="Pangilinan J."/>
            <person name="LaButti K."/>
            <person name="Riley R."/>
            <person name="Lipzen A."/>
            <person name="Clum A."/>
            <person name="Drula E."/>
            <person name="Henrissat B."/>
            <person name="Kohler A."/>
            <person name="Grigoriev I.V."/>
            <person name="Martin F.M."/>
            <person name="Hacquard S."/>
        </authorList>
    </citation>
    <scope>NUCLEOTIDE SEQUENCE</scope>
    <source>
        <strain evidence="4">MPI-CAGE-CH-0230</strain>
    </source>
</reference>
<evidence type="ECO:0000313" key="5">
    <source>
        <dbReference type="Proteomes" id="UP000756346"/>
    </source>
</evidence>
<evidence type="ECO:0000259" key="3">
    <source>
        <dbReference type="Pfam" id="PF01370"/>
    </source>
</evidence>
<dbReference type="InterPro" id="IPR001509">
    <property type="entry name" value="Epimerase_deHydtase"/>
</dbReference>
<dbReference type="PANTHER" id="PTHR10366:SF564">
    <property type="entry name" value="STEROL-4-ALPHA-CARBOXYLATE 3-DEHYDROGENASE, DECARBOXYLATING"/>
    <property type="match status" value="1"/>
</dbReference>
<dbReference type="InterPro" id="IPR036291">
    <property type="entry name" value="NAD(P)-bd_dom_sf"/>
</dbReference>
<dbReference type="Proteomes" id="UP000756346">
    <property type="component" value="Unassembled WGS sequence"/>
</dbReference>
<dbReference type="SUPFAM" id="SSF51735">
    <property type="entry name" value="NAD(P)-binding Rossmann-fold domains"/>
    <property type="match status" value="1"/>
</dbReference>
<evidence type="ECO:0000256" key="2">
    <source>
        <dbReference type="ARBA" id="ARBA00023445"/>
    </source>
</evidence>
<dbReference type="EMBL" id="JAGTJQ010000010">
    <property type="protein sequence ID" value="KAH7020709.1"/>
    <property type="molecule type" value="Genomic_DNA"/>
</dbReference>
<dbReference type="InterPro" id="IPR050425">
    <property type="entry name" value="NAD(P)_dehydrat-like"/>
</dbReference>
<dbReference type="AlphaFoldDB" id="A0A9P8XY84"/>
<comment type="caution">
    <text evidence="4">The sequence shown here is derived from an EMBL/GenBank/DDBJ whole genome shotgun (WGS) entry which is preliminary data.</text>
</comment>
<evidence type="ECO:0000313" key="4">
    <source>
        <dbReference type="EMBL" id="KAH7020709.1"/>
    </source>
</evidence>
<sequence length="351" mass="38012">MAVESELVFLTGATGFLGYLTLIQLLQAGHHVRAAVRSQSKIAKIKSAPSFKALASKGSSVEWVVVPDMTAPGAYDEVVKGVTSIIHIASPIPTFGAEPIPEAKLDEYFVQQPRQATLGLLEAAQKAGTVKRIVKTSSIVAIVPFEYYLGQGADYTRDFDANTRIPVAKGPFPFGEFQAYSAGKAGALNAAEEWIESHQPSFDLVTIFPGWIFGRDELVTDVETLRTGSTNAVLLGLILGNQTDQPGNSSVVYGEDAARMHVMALNSSKVNGGESFIAATEFQWNETPEILKRSFPKEVAEGKLSDNGQQPTLIIKHPSEKSEEVFGFKFTPFKNIVESVAQQYLDLLSKA</sequence>
<gene>
    <name evidence="4" type="ORF">B0I36DRAFT_296096</name>
</gene>
<proteinExistence type="inferred from homology"/>
<dbReference type="PANTHER" id="PTHR10366">
    <property type="entry name" value="NAD DEPENDENT EPIMERASE/DEHYDRATASE"/>
    <property type="match status" value="1"/>
</dbReference>
<comment type="similarity">
    <text evidence="2">Belongs to the NAD(P)-dependent epimerase/dehydratase family. Dihydroflavonol-4-reductase subfamily.</text>
</comment>
<feature type="domain" description="NAD-dependent epimerase/dehydratase" evidence="3">
    <location>
        <begin position="8"/>
        <end position="269"/>
    </location>
</feature>
<keyword evidence="5" id="KW-1185">Reference proteome</keyword>
<dbReference type="GO" id="GO:0016616">
    <property type="term" value="F:oxidoreductase activity, acting on the CH-OH group of donors, NAD or NADP as acceptor"/>
    <property type="evidence" value="ECO:0007669"/>
    <property type="project" value="TreeGrafter"/>
</dbReference>
<accession>A0A9P8XY84</accession>
<dbReference type="RefSeq" id="XP_046006910.1">
    <property type="nucleotide sequence ID" value="XM_046151883.1"/>
</dbReference>
<name>A0A9P8XY84_9PEZI</name>